<dbReference type="Pfam" id="PF00395">
    <property type="entry name" value="SLH"/>
    <property type="match status" value="2"/>
</dbReference>
<protein>
    <recommendedName>
        <fullName evidence="2">SLH domain-containing protein</fullName>
    </recommendedName>
</protein>
<feature type="chain" id="PRO_5005860225" description="SLH domain-containing protein" evidence="1">
    <location>
        <begin position="34"/>
        <end position="912"/>
    </location>
</feature>
<feature type="domain" description="SLH" evidence="2">
    <location>
        <begin position="53"/>
        <end position="115"/>
    </location>
</feature>
<feature type="signal peptide" evidence="1">
    <location>
        <begin position="1"/>
        <end position="33"/>
    </location>
</feature>
<sequence>MTFKYNNPSHSKKVVSAVLAGMMALSAGGAAMAAESTDTGQGQTATASNTAAPTGLFSDIKAGYWAEKHVYKLAYQGILLGNNGLFRPGDAVTQQEAVTMAIRFMSKENQLNDSTATALPTNMEVGNYFKPYVALALQLGLIDKTEESTVDVSKTSWGQKPASREWITKLLIRSLNKDAEAKAQNNQSTGFADNDSISESGKGYINLAVSLDLAKGVDGNKFNPTGSVTRAQLATFFSRGETLTDMKYPNTSTGYVTGLKDGQITLVVDGKAVNFAVNSSTPYFTKDSESRASSADVKLYTKVQVVGTTGTASYVEVIDATPQVESVEGTFARSLSGNKIGLFVGENYETYSYDEATAFMDQNGNPIKLSDITIDSTIEVQRETFSADKKTVVIRVKSGIVNKSDSGVVTEVTTSAKTIKLTNASGTTEQYTYNDNLIIRYQDRILSLAELKAGSAVKYTVKDSILQTIELSQGVEQSLRGTLVEIGGNQSTLTFKREGGSLEAKLLVEKPEVIINGIQDATLSDLITDATNGDQVELTLNSEDRVTRIQVIGRQMEPMNGVSVVSYNSKTKVLTVLDSNKKPFVFTLDDKTKLDYNTTKPTLAGLESLLNDGRKLDLTYVGTRALSVKVIYKYEGTINSIDTSGRKISLLSGNQTITVPYSTVPTIEIYNKSGASLSDLKIGDSVTVTLGSNQDYVQKVALNTVAQFEVVSVETNGRVRVKSDSLTSQFYVDQAVLTGESGQTITASQLTAGNLINVTFEGTTPKAVQVVKRTLAEVTSVDASSVTLKLFNGQSETVPVSGAVKVVKSGSTLTTLGSLTVGDRVEMTKDTDNSTRFRVLTVMSKQFWSYDGVGNQILVKRESTSDTNYRFALGTGAFVHQGDNTLSVQSLKDNDNIVLYLLNNVVLEIQKQ</sequence>
<gene>
    <name evidence="3" type="ORF">AMS66_10520</name>
</gene>
<dbReference type="AlphaFoldDB" id="A0A0N0UHW7"/>
<dbReference type="EMBL" id="LITU01000053">
    <property type="protein sequence ID" value="KOY16307.1"/>
    <property type="molecule type" value="Genomic_DNA"/>
</dbReference>
<dbReference type="OrthoDB" id="2611444at2"/>
<keyword evidence="1" id="KW-0732">Signal</keyword>
<evidence type="ECO:0000313" key="3">
    <source>
        <dbReference type="EMBL" id="KOY16307.1"/>
    </source>
</evidence>
<dbReference type="RefSeq" id="WP_053780745.1">
    <property type="nucleotide sequence ID" value="NZ_LITU01000053.1"/>
</dbReference>
<name>A0A0N0UHW7_9BACL</name>
<dbReference type="PATRIC" id="fig|1705561.3.peg.1960"/>
<accession>A0A0N0UHW7</accession>
<dbReference type="PROSITE" id="PS51272">
    <property type="entry name" value="SLH"/>
    <property type="match status" value="2"/>
</dbReference>
<evidence type="ECO:0000259" key="2">
    <source>
        <dbReference type="PROSITE" id="PS51272"/>
    </source>
</evidence>
<reference evidence="3 4" key="1">
    <citation type="submission" date="2015-08" db="EMBL/GenBank/DDBJ databases">
        <title>Draft genome sequence of cellulolytic and xylanolytic Paenibacillus sp. A59, isolated from a decaying forest soil from Patagonia, Argentina.</title>
        <authorList>
            <person name="Ghio S."/>
            <person name="Caceres A.M."/>
            <person name="Talia P."/>
            <person name="Grasso D."/>
            <person name="Campos E."/>
        </authorList>
    </citation>
    <scope>NUCLEOTIDE SEQUENCE [LARGE SCALE GENOMIC DNA]</scope>
    <source>
        <strain evidence="3 4">A59</strain>
    </source>
</reference>
<dbReference type="InterPro" id="IPR001119">
    <property type="entry name" value="SLH_dom"/>
</dbReference>
<evidence type="ECO:0000256" key="1">
    <source>
        <dbReference type="SAM" id="SignalP"/>
    </source>
</evidence>
<organism evidence="3 4">
    <name type="scientific">Paenibacillus xylanivorans</name>
    <dbReference type="NCBI Taxonomy" id="1705561"/>
    <lineage>
        <taxon>Bacteria</taxon>
        <taxon>Bacillati</taxon>
        <taxon>Bacillota</taxon>
        <taxon>Bacilli</taxon>
        <taxon>Bacillales</taxon>
        <taxon>Paenibacillaceae</taxon>
        <taxon>Paenibacillus</taxon>
    </lineage>
</organism>
<feature type="domain" description="SLH" evidence="2">
    <location>
        <begin position="188"/>
        <end position="251"/>
    </location>
</feature>
<dbReference type="Proteomes" id="UP000037688">
    <property type="component" value="Unassembled WGS sequence"/>
</dbReference>
<keyword evidence="4" id="KW-1185">Reference proteome</keyword>
<evidence type="ECO:0000313" key="4">
    <source>
        <dbReference type="Proteomes" id="UP000037688"/>
    </source>
</evidence>
<comment type="caution">
    <text evidence="3">The sequence shown here is derived from an EMBL/GenBank/DDBJ whole genome shotgun (WGS) entry which is preliminary data.</text>
</comment>
<proteinExistence type="predicted"/>